<dbReference type="AlphaFoldDB" id="X1BQ79"/>
<accession>X1BQ79</accession>
<dbReference type="EMBL" id="BART01026461">
    <property type="protein sequence ID" value="GAG97170.1"/>
    <property type="molecule type" value="Genomic_DNA"/>
</dbReference>
<feature type="region of interest" description="Disordered" evidence="1">
    <location>
        <begin position="54"/>
        <end position="98"/>
    </location>
</feature>
<name>X1BQ79_9ZZZZ</name>
<feature type="non-terminal residue" evidence="2">
    <location>
        <position position="1"/>
    </location>
</feature>
<feature type="compositionally biased region" description="Acidic residues" evidence="1">
    <location>
        <begin position="61"/>
        <end position="77"/>
    </location>
</feature>
<organism evidence="2">
    <name type="scientific">marine sediment metagenome</name>
    <dbReference type="NCBI Taxonomy" id="412755"/>
    <lineage>
        <taxon>unclassified sequences</taxon>
        <taxon>metagenomes</taxon>
        <taxon>ecological metagenomes</taxon>
    </lineage>
</organism>
<proteinExistence type="predicted"/>
<evidence type="ECO:0000256" key="1">
    <source>
        <dbReference type="SAM" id="MobiDB-lite"/>
    </source>
</evidence>
<evidence type="ECO:0000313" key="2">
    <source>
        <dbReference type="EMBL" id="GAG97170.1"/>
    </source>
</evidence>
<evidence type="ECO:0008006" key="3">
    <source>
        <dbReference type="Google" id="ProtNLM"/>
    </source>
</evidence>
<feature type="compositionally biased region" description="Acidic residues" evidence="1">
    <location>
        <begin position="87"/>
        <end position="98"/>
    </location>
</feature>
<gene>
    <name evidence="2" type="ORF">S01H4_47190</name>
</gene>
<sequence>SSNDGMISYEEMSCDSFQSIIEIIDDSSDSCSMDISLDLDTKLNRSKINDKDVHTFYDSSDTSDTDINFDDDSDTENEWYVPSNNESESEEESEYLSEDSEYIDVLDYFSEEDNSIPDMFYCSRCDIGIVHPDGDYCNDCGEKIEYVNPNN</sequence>
<comment type="caution">
    <text evidence="2">The sequence shown here is derived from an EMBL/GenBank/DDBJ whole genome shotgun (WGS) entry which is preliminary data.</text>
</comment>
<reference evidence="2" key="1">
    <citation type="journal article" date="2014" name="Front. Microbiol.">
        <title>High frequency of phylogenetically diverse reductive dehalogenase-homologous genes in deep subseafloor sedimentary metagenomes.</title>
        <authorList>
            <person name="Kawai M."/>
            <person name="Futagami T."/>
            <person name="Toyoda A."/>
            <person name="Takaki Y."/>
            <person name="Nishi S."/>
            <person name="Hori S."/>
            <person name="Arai W."/>
            <person name="Tsubouchi T."/>
            <person name="Morono Y."/>
            <person name="Uchiyama I."/>
            <person name="Ito T."/>
            <person name="Fujiyama A."/>
            <person name="Inagaki F."/>
            <person name="Takami H."/>
        </authorList>
    </citation>
    <scope>NUCLEOTIDE SEQUENCE</scope>
    <source>
        <strain evidence="2">Expedition CK06-06</strain>
    </source>
</reference>
<protein>
    <recommendedName>
        <fullName evidence="3">Zinc-ribbon domain-containing protein</fullName>
    </recommendedName>
</protein>